<evidence type="ECO:0000313" key="19">
    <source>
        <dbReference type="EMBL" id="WWC86869.1"/>
    </source>
</evidence>
<dbReference type="AlphaFoldDB" id="A0AAX4JPQ6"/>
<sequence>MALVAPRQGYTGLRGLQTLVSSIGTSRSFTSFPVYTRRKSPVVGNFVVSTSRRPNDVHLAISIRIGVRYNSSVVSKKSALPPDQQLSYDRLRPIVDDFEAPMDWAVAYGSGVMKQAQVKPGDPPSLTDLLLSTSSPVEFHTINLRQNPSHYPLHARLMGPGGIAHVQENRGAGVWYVTDVKVNGISVKYGIISTSTLIQDLNEWRTFYLSGRLHKPTLPLILPNSTSELKGEGEAAEEGERLIKALENNLISALSLALILCPEEFEEDYLWEKIAGLSYSGDPRMSIPGGENPEKVKNIVKGPGARDGFRSMYGAYLNEKGVSWVNGEKEVYVNGQNWIGDGDGLLRQPFTPEHQLALSNSLPLSLRQKVSTHLNNQDQISFNEKTQDLTIKNIQDPKFRSILSTELRNIIHKPALRQSIKGLYTAGFTKSFWYALAKIRKWFKGRGNK</sequence>
<evidence type="ECO:0000256" key="15">
    <source>
        <dbReference type="ARBA" id="ARBA00023136"/>
    </source>
</evidence>
<dbReference type="Pfam" id="PF09139">
    <property type="entry name" value="Tam41_Mmp37"/>
    <property type="match status" value="1"/>
</dbReference>
<comment type="cofactor">
    <cofactor evidence="1">
        <name>Mg(2+)</name>
        <dbReference type="ChEBI" id="CHEBI:18420"/>
    </cofactor>
</comment>
<keyword evidence="15" id="KW-0472">Membrane</keyword>
<keyword evidence="8" id="KW-0444">Lipid biosynthesis</keyword>
<reference evidence="19 20" key="1">
    <citation type="submission" date="2024-01" db="EMBL/GenBank/DDBJ databases">
        <title>Comparative genomics of Cryptococcus and Kwoniella reveals pathogenesis evolution and contrasting modes of karyotype evolution via chromosome fusion or intercentromeric recombination.</title>
        <authorList>
            <person name="Coelho M.A."/>
            <person name="David-Palma M."/>
            <person name="Shea T."/>
            <person name="Bowers K."/>
            <person name="McGinley-Smith S."/>
            <person name="Mohammad A.W."/>
            <person name="Gnirke A."/>
            <person name="Yurkov A.M."/>
            <person name="Nowrousian M."/>
            <person name="Sun S."/>
            <person name="Cuomo C.A."/>
            <person name="Heitman J."/>
        </authorList>
    </citation>
    <scope>NUCLEOTIDE SEQUENCE [LARGE SCALE GENOMIC DNA]</scope>
    <source>
        <strain evidence="19 20">CBS 6074</strain>
    </source>
</reference>
<evidence type="ECO:0000256" key="9">
    <source>
        <dbReference type="ARBA" id="ARBA00022679"/>
    </source>
</evidence>
<keyword evidence="17" id="KW-1208">Phospholipid metabolism</keyword>
<gene>
    <name evidence="19" type="ORF">L201_001748</name>
</gene>
<keyword evidence="13" id="KW-0443">Lipid metabolism</keyword>
<evidence type="ECO:0000256" key="4">
    <source>
        <dbReference type="ARBA" id="ARBA00005189"/>
    </source>
</evidence>
<keyword evidence="20" id="KW-1185">Reference proteome</keyword>
<keyword evidence="14" id="KW-0496">Mitochondrion</keyword>
<proteinExistence type="inferred from homology"/>
<keyword evidence="10" id="KW-0548">Nucleotidyltransferase</keyword>
<evidence type="ECO:0000256" key="12">
    <source>
        <dbReference type="ARBA" id="ARBA00022842"/>
    </source>
</evidence>
<comment type="pathway">
    <text evidence="4">Lipid metabolism.</text>
</comment>
<accession>A0AAX4JPQ6</accession>
<dbReference type="GO" id="GO:0016024">
    <property type="term" value="P:CDP-diacylglycerol biosynthetic process"/>
    <property type="evidence" value="ECO:0007669"/>
    <property type="project" value="TreeGrafter"/>
</dbReference>
<comment type="subcellular location">
    <subcellularLocation>
        <location evidence="2">Mitochondrion inner membrane</location>
        <topology evidence="2">Peripheral membrane protein</topology>
        <orientation evidence="2">Matrix side</orientation>
    </subcellularLocation>
</comment>
<evidence type="ECO:0000256" key="16">
    <source>
        <dbReference type="ARBA" id="ARBA00023209"/>
    </source>
</evidence>
<evidence type="ECO:0000256" key="18">
    <source>
        <dbReference type="ARBA" id="ARBA00029893"/>
    </source>
</evidence>
<dbReference type="GeneID" id="91092420"/>
<keyword evidence="11" id="KW-0999">Mitochondrion inner membrane</keyword>
<evidence type="ECO:0000256" key="6">
    <source>
        <dbReference type="ARBA" id="ARBA00012487"/>
    </source>
</evidence>
<keyword evidence="9" id="KW-0808">Transferase</keyword>
<protein>
    <recommendedName>
        <fullName evidence="7">Phosphatidate cytidylyltransferase, mitochondrial</fullName>
        <ecNumber evidence="6">2.7.7.41</ecNumber>
    </recommendedName>
    <alternativeName>
        <fullName evidence="18">CDP-diacylglycerol synthase</fullName>
    </alternativeName>
</protein>
<comment type="similarity">
    <text evidence="5">Belongs to the TAM41 family.</text>
</comment>
<dbReference type="GO" id="GO:0005743">
    <property type="term" value="C:mitochondrial inner membrane"/>
    <property type="evidence" value="ECO:0007669"/>
    <property type="project" value="UniProtKB-SubCell"/>
</dbReference>
<dbReference type="Proteomes" id="UP001355207">
    <property type="component" value="Chromosome 2"/>
</dbReference>
<dbReference type="PANTHER" id="PTHR13619:SF0">
    <property type="entry name" value="PHOSPHATIDATE CYTIDYLYLTRANSFERASE, MITOCHONDRIAL"/>
    <property type="match status" value="1"/>
</dbReference>
<dbReference type="EC" id="2.7.7.41" evidence="6"/>
<dbReference type="EMBL" id="CP144099">
    <property type="protein sequence ID" value="WWC86869.1"/>
    <property type="molecule type" value="Genomic_DNA"/>
</dbReference>
<evidence type="ECO:0000256" key="7">
    <source>
        <dbReference type="ARBA" id="ARBA00018337"/>
    </source>
</evidence>
<keyword evidence="12" id="KW-0460">Magnesium</keyword>
<evidence type="ECO:0000256" key="11">
    <source>
        <dbReference type="ARBA" id="ARBA00022792"/>
    </source>
</evidence>
<evidence type="ECO:0000256" key="5">
    <source>
        <dbReference type="ARBA" id="ARBA00005458"/>
    </source>
</evidence>
<evidence type="ECO:0000256" key="8">
    <source>
        <dbReference type="ARBA" id="ARBA00022516"/>
    </source>
</evidence>
<organism evidence="19 20">
    <name type="scientific">Kwoniella dendrophila CBS 6074</name>
    <dbReference type="NCBI Taxonomy" id="1295534"/>
    <lineage>
        <taxon>Eukaryota</taxon>
        <taxon>Fungi</taxon>
        <taxon>Dikarya</taxon>
        <taxon>Basidiomycota</taxon>
        <taxon>Agaricomycotina</taxon>
        <taxon>Tremellomycetes</taxon>
        <taxon>Tremellales</taxon>
        <taxon>Cryptococcaceae</taxon>
        <taxon>Kwoniella</taxon>
    </lineage>
</organism>
<evidence type="ECO:0000256" key="1">
    <source>
        <dbReference type="ARBA" id="ARBA00001946"/>
    </source>
</evidence>
<dbReference type="InterPro" id="IPR015222">
    <property type="entry name" value="Tam41"/>
</dbReference>
<keyword evidence="16" id="KW-0594">Phospholipid biosynthesis</keyword>
<dbReference type="GO" id="GO:0004605">
    <property type="term" value="F:phosphatidate cytidylyltransferase activity"/>
    <property type="evidence" value="ECO:0007669"/>
    <property type="project" value="UniProtKB-EC"/>
</dbReference>
<dbReference type="GO" id="GO:0032049">
    <property type="term" value="P:cardiolipin biosynthetic process"/>
    <property type="evidence" value="ECO:0007669"/>
    <property type="project" value="InterPro"/>
</dbReference>
<evidence type="ECO:0000256" key="10">
    <source>
        <dbReference type="ARBA" id="ARBA00022695"/>
    </source>
</evidence>
<evidence type="ECO:0000256" key="17">
    <source>
        <dbReference type="ARBA" id="ARBA00023264"/>
    </source>
</evidence>
<evidence type="ECO:0000313" key="20">
    <source>
        <dbReference type="Proteomes" id="UP001355207"/>
    </source>
</evidence>
<evidence type="ECO:0000256" key="2">
    <source>
        <dbReference type="ARBA" id="ARBA00004443"/>
    </source>
</evidence>
<dbReference type="RefSeq" id="XP_066073632.1">
    <property type="nucleotide sequence ID" value="XM_066217535.1"/>
</dbReference>
<evidence type="ECO:0000256" key="3">
    <source>
        <dbReference type="ARBA" id="ARBA00005119"/>
    </source>
</evidence>
<evidence type="ECO:0000256" key="13">
    <source>
        <dbReference type="ARBA" id="ARBA00023098"/>
    </source>
</evidence>
<evidence type="ECO:0000256" key="14">
    <source>
        <dbReference type="ARBA" id="ARBA00023128"/>
    </source>
</evidence>
<comment type="pathway">
    <text evidence="3">Phospholipid metabolism; CDP-diacylglycerol biosynthesis; CDP-diacylglycerol from sn-glycerol 3-phosphate: step 3/3.</text>
</comment>
<dbReference type="PANTHER" id="PTHR13619">
    <property type="entry name" value="PHOSPHATIDATE CYTIDYLYLTRANSFERASE, MITOCHONDRIAL"/>
    <property type="match status" value="1"/>
</dbReference>
<dbReference type="PIRSF" id="PIRSF028840">
    <property type="entry name" value="Mmp37"/>
    <property type="match status" value="1"/>
</dbReference>
<name>A0AAX4JPQ6_9TREE</name>